<comment type="caution">
    <text evidence="2">The sequence shown here is derived from an EMBL/GenBank/DDBJ whole genome shotgun (WGS) entry which is preliminary data.</text>
</comment>
<reference evidence="2" key="1">
    <citation type="submission" date="2019-08" db="EMBL/GenBank/DDBJ databases">
        <authorList>
            <person name="Kucharzyk K."/>
            <person name="Murdoch R.W."/>
            <person name="Higgins S."/>
            <person name="Loffler F."/>
        </authorList>
    </citation>
    <scope>NUCLEOTIDE SEQUENCE</scope>
</reference>
<evidence type="ECO:0000313" key="2">
    <source>
        <dbReference type="EMBL" id="MPM33571.1"/>
    </source>
</evidence>
<organism evidence="2">
    <name type="scientific">bioreactor metagenome</name>
    <dbReference type="NCBI Taxonomy" id="1076179"/>
    <lineage>
        <taxon>unclassified sequences</taxon>
        <taxon>metagenomes</taxon>
        <taxon>ecological metagenomes</taxon>
    </lineage>
</organism>
<proteinExistence type="predicted"/>
<accession>A0A644Z0N8</accession>
<dbReference type="EMBL" id="VSSQ01006697">
    <property type="protein sequence ID" value="MPM33571.1"/>
    <property type="molecule type" value="Genomic_DNA"/>
</dbReference>
<feature type="region of interest" description="Disordered" evidence="1">
    <location>
        <begin position="128"/>
        <end position="147"/>
    </location>
</feature>
<dbReference type="Gene3D" id="3.30.1460.10">
    <property type="match status" value="1"/>
</dbReference>
<gene>
    <name evidence="2" type="ORF">SDC9_80148</name>
</gene>
<dbReference type="SUPFAM" id="SSF69635">
    <property type="entry name" value="Type III secretory system chaperone-like"/>
    <property type="match status" value="1"/>
</dbReference>
<dbReference type="Pfam" id="PF05932">
    <property type="entry name" value="CesT"/>
    <property type="match status" value="1"/>
</dbReference>
<evidence type="ECO:0000256" key="1">
    <source>
        <dbReference type="SAM" id="MobiDB-lite"/>
    </source>
</evidence>
<dbReference type="CDD" id="cd16364">
    <property type="entry name" value="T3SC_I-like"/>
    <property type="match status" value="1"/>
</dbReference>
<dbReference type="GO" id="GO:0030254">
    <property type="term" value="P:protein secretion by the type III secretion system"/>
    <property type="evidence" value="ECO:0007669"/>
    <property type="project" value="InterPro"/>
</dbReference>
<dbReference type="AlphaFoldDB" id="A0A644Z0N8"/>
<sequence>MPSLSAAELLSELGGAIGIPELCMDAEGCCRLAFDGDWMVELRHAPAQGRWLLSCSVHGVLVSGDGMQLLLRGNLAGSGFGGGWAAIDERGHAVLHLPLADADASGSALVQATELLLDHAERWRKRLAEGPSARRAQGPMDRWAQRI</sequence>
<protein>
    <submittedName>
        <fullName evidence="2">Uncharacterized protein</fullName>
    </submittedName>
</protein>
<dbReference type="InterPro" id="IPR010261">
    <property type="entry name" value="Tir_chaperone"/>
</dbReference>
<name>A0A644Z0N8_9ZZZZ</name>